<dbReference type="Gene3D" id="1.10.340.70">
    <property type="match status" value="1"/>
</dbReference>
<reference evidence="3" key="1">
    <citation type="submission" date="2017-01" db="EMBL/GenBank/DDBJ databases">
        <authorList>
            <person name="Wang Y."/>
            <person name="White M."/>
            <person name="Kvist S."/>
            <person name="Moncalvo J.-M."/>
        </authorList>
    </citation>
    <scope>NUCLEOTIDE SEQUENCE [LARGE SCALE GENOMIC DNA]</scope>
    <source>
        <strain evidence="3">ID-206-W2</strain>
    </source>
</reference>
<evidence type="ECO:0000259" key="1">
    <source>
        <dbReference type="Pfam" id="PF17921"/>
    </source>
</evidence>
<name>A0A1R1YK26_9FUNG</name>
<dbReference type="EMBL" id="LSSM01001097">
    <property type="protein sequence ID" value="OMJ27258.1"/>
    <property type="molecule type" value="Genomic_DNA"/>
</dbReference>
<dbReference type="Proteomes" id="UP000187429">
    <property type="component" value="Unassembled WGS sequence"/>
</dbReference>
<sequence>MLTSAPIFRPINYNKGTGKIILTVDASPFGAGAVLQQEDKNGIRYVCRDGHIFRRAKADRVPRKVVFDKDEQKVLLENIHTGIGGGHHGRDGTMAKLKDRYFWNKMRMQQFKFKEELSSHAFEKIKESRSIDKERFDNSMRVRKERMEEGSLVLIYDNAIDKSDDKKDWKITKTQRHKS</sequence>
<accession>A0A1R1YK26</accession>
<proteinExistence type="predicted"/>
<evidence type="ECO:0000313" key="2">
    <source>
        <dbReference type="EMBL" id="OMJ27258.1"/>
    </source>
</evidence>
<protein>
    <recommendedName>
        <fullName evidence="1">Integrase zinc-binding domain-containing protein</fullName>
    </recommendedName>
</protein>
<dbReference type="AlphaFoldDB" id="A0A1R1YK26"/>
<dbReference type="Pfam" id="PF17921">
    <property type="entry name" value="Integrase_H2C2"/>
    <property type="match status" value="1"/>
</dbReference>
<feature type="domain" description="Integrase zinc-binding" evidence="1">
    <location>
        <begin position="68"/>
        <end position="107"/>
    </location>
</feature>
<dbReference type="OrthoDB" id="10550893at2759"/>
<evidence type="ECO:0000313" key="3">
    <source>
        <dbReference type="Proteomes" id="UP000187429"/>
    </source>
</evidence>
<keyword evidence="3" id="KW-1185">Reference proteome</keyword>
<dbReference type="InterPro" id="IPR041588">
    <property type="entry name" value="Integrase_H2C2"/>
</dbReference>
<organism evidence="2 3">
    <name type="scientific">Smittium culicis</name>
    <dbReference type="NCBI Taxonomy" id="133412"/>
    <lineage>
        <taxon>Eukaryota</taxon>
        <taxon>Fungi</taxon>
        <taxon>Fungi incertae sedis</taxon>
        <taxon>Zoopagomycota</taxon>
        <taxon>Kickxellomycotina</taxon>
        <taxon>Harpellomycetes</taxon>
        <taxon>Harpellales</taxon>
        <taxon>Legeriomycetaceae</taxon>
        <taxon>Smittium</taxon>
    </lineage>
</organism>
<gene>
    <name evidence="2" type="ORF">AYI69_g3311</name>
</gene>
<comment type="caution">
    <text evidence="2">The sequence shown here is derived from an EMBL/GenBank/DDBJ whole genome shotgun (WGS) entry which is preliminary data.</text>
</comment>